<protein>
    <recommendedName>
        <fullName evidence="5">Exopolysaccharide production protein YjbE</fullName>
    </recommendedName>
</protein>
<sequence length="97" mass="9476">MRKLTTLTGAILLMSSAAFAAPCTTGTTVGNQANKDTSSNVDPGSQAKVSPGAKAESPGTVGAMNNAGSSTATSASDVKKQTEGKPTASQQAANDGC</sequence>
<reference evidence="3 4" key="1">
    <citation type="submission" date="2019-09" db="EMBL/GenBank/DDBJ databases">
        <title>YIM 48816 draft genome.</title>
        <authorList>
            <person name="Jiang L."/>
        </authorList>
    </citation>
    <scope>NUCLEOTIDE SEQUENCE [LARGE SCALE GENOMIC DNA]</scope>
    <source>
        <strain evidence="3 4">YIM 48816</strain>
    </source>
</reference>
<dbReference type="RefSeq" id="WP_151005622.1">
    <property type="nucleotide sequence ID" value="NZ_BPQY01000190.1"/>
</dbReference>
<organism evidence="3 4">
    <name type="scientific">Methylobacterium soli</name>
    <dbReference type="NCBI Taxonomy" id="553447"/>
    <lineage>
        <taxon>Bacteria</taxon>
        <taxon>Pseudomonadati</taxon>
        <taxon>Pseudomonadota</taxon>
        <taxon>Alphaproteobacteria</taxon>
        <taxon>Hyphomicrobiales</taxon>
        <taxon>Methylobacteriaceae</taxon>
        <taxon>Methylobacterium</taxon>
    </lineage>
</organism>
<dbReference type="Proteomes" id="UP000474159">
    <property type="component" value="Unassembled WGS sequence"/>
</dbReference>
<dbReference type="OrthoDB" id="7996000at2"/>
<evidence type="ECO:0000313" key="3">
    <source>
        <dbReference type="EMBL" id="KAB1069352.1"/>
    </source>
</evidence>
<accession>A0A6L3SRF9</accession>
<evidence type="ECO:0000313" key="4">
    <source>
        <dbReference type="Proteomes" id="UP000474159"/>
    </source>
</evidence>
<keyword evidence="4" id="KW-1185">Reference proteome</keyword>
<feature type="compositionally biased region" description="Polar residues" evidence="1">
    <location>
        <begin position="87"/>
        <end position="97"/>
    </location>
</feature>
<dbReference type="EMBL" id="VZZK01000076">
    <property type="protein sequence ID" value="KAB1069352.1"/>
    <property type="molecule type" value="Genomic_DNA"/>
</dbReference>
<evidence type="ECO:0008006" key="5">
    <source>
        <dbReference type="Google" id="ProtNLM"/>
    </source>
</evidence>
<evidence type="ECO:0000256" key="2">
    <source>
        <dbReference type="SAM" id="SignalP"/>
    </source>
</evidence>
<feature type="signal peptide" evidence="2">
    <location>
        <begin position="1"/>
        <end position="20"/>
    </location>
</feature>
<feature type="region of interest" description="Disordered" evidence="1">
    <location>
        <begin position="24"/>
        <end position="97"/>
    </location>
</feature>
<dbReference type="AlphaFoldDB" id="A0A6L3SRF9"/>
<proteinExistence type="predicted"/>
<evidence type="ECO:0000256" key="1">
    <source>
        <dbReference type="SAM" id="MobiDB-lite"/>
    </source>
</evidence>
<feature type="compositionally biased region" description="Polar residues" evidence="1">
    <location>
        <begin position="24"/>
        <end position="43"/>
    </location>
</feature>
<keyword evidence="2" id="KW-0732">Signal</keyword>
<name>A0A6L3SRF9_9HYPH</name>
<feature type="chain" id="PRO_5026886277" description="Exopolysaccharide production protein YjbE" evidence="2">
    <location>
        <begin position="21"/>
        <end position="97"/>
    </location>
</feature>
<comment type="caution">
    <text evidence="3">The sequence shown here is derived from an EMBL/GenBank/DDBJ whole genome shotgun (WGS) entry which is preliminary data.</text>
</comment>
<gene>
    <name evidence="3" type="ORF">F6X53_31015</name>
</gene>